<protein>
    <submittedName>
        <fullName evidence="1">Uncharacterized protein</fullName>
    </submittedName>
</protein>
<name>A0A9D3ZQE4_9ROSI</name>
<gene>
    <name evidence="1" type="ORF">J1N35_034728</name>
</gene>
<evidence type="ECO:0000313" key="2">
    <source>
        <dbReference type="Proteomes" id="UP000828251"/>
    </source>
</evidence>
<feature type="non-terminal residue" evidence="1">
    <location>
        <position position="81"/>
    </location>
</feature>
<accession>A0A9D3ZQE4</accession>
<dbReference type="Proteomes" id="UP000828251">
    <property type="component" value="Unassembled WGS sequence"/>
</dbReference>
<keyword evidence="2" id="KW-1185">Reference proteome</keyword>
<proteinExistence type="predicted"/>
<evidence type="ECO:0000313" key="1">
    <source>
        <dbReference type="EMBL" id="KAH1056663.1"/>
    </source>
</evidence>
<comment type="caution">
    <text evidence="1">The sequence shown here is derived from an EMBL/GenBank/DDBJ whole genome shotgun (WGS) entry which is preliminary data.</text>
</comment>
<dbReference type="EMBL" id="JAIQCV010000010">
    <property type="protein sequence ID" value="KAH1056663.1"/>
    <property type="molecule type" value="Genomic_DNA"/>
</dbReference>
<dbReference type="AlphaFoldDB" id="A0A9D3ZQE4"/>
<reference evidence="1 2" key="1">
    <citation type="journal article" date="2021" name="Plant Biotechnol. J.">
        <title>Multi-omics assisted identification of the key and species-specific regulatory components of drought-tolerant mechanisms in Gossypium stocksii.</title>
        <authorList>
            <person name="Yu D."/>
            <person name="Ke L."/>
            <person name="Zhang D."/>
            <person name="Wu Y."/>
            <person name="Sun Y."/>
            <person name="Mei J."/>
            <person name="Sun J."/>
            <person name="Sun Y."/>
        </authorList>
    </citation>
    <scope>NUCLEOTIDE SEQUENCE [LARGE SCALE GENOMIC DNA]</scope>
    <source>
        <strain evidence="2">cv. E1</strain>
        <tissue evidence="1">Leaf</tissue>
    </source>
</reference>
<organism evidence="1 2">
    <name type="scientific">Gossypium stocksii</name>
    <dbReference type="NCBI Taxonomy" id="47602"/>
    <lineage>
        <taxon>Eukaryota</taxon>
        <taxon>Viridiplantae</taxon>
        <taxon>Streptophyta</taxon>
        <taxon>Embryophyta</taxon>
        <taxon>Tracheophyta</taxon>
        <taxon>Spermatophyta</taxon>
        <taxon>Magnoliopsida</taxon>
        <taxon>eudicotyledons</taxon>
        <taxon>Gunneridae</taxon>
        <taxon>Pentapetalae</taxon>
        <taxon>rosids</taxon>
        <taxon>malvids</taxon>
        <taxon>Malvales</taxon>
        <taxon>Malvaceae</taxon>
        <taxon>Malvoideae</taxon>
        <taxon>Gossypium</taxon>
    </lineage>
</organism>
<sequence>MEMLVEDLIVRLWIEKDNKGTCKNLNKAVNVNGVKENVVEVKKGKQPQNGFKLGPNVVFPRSKNFKGNASIATRWGTRHLI</sequence>